<dbReference type="AlphaFoldDB" id="A0A0A8YA15"/>
<evidence type="ECO:0000313" key="2">
    <source>
        <dbReference type="EMBL" id="JAD22168.1"/>
    </source>
</evidence>
<organism evidence="2">
    <name type="scientific">Arundo donax</name>
    <name type="common">Giant reed</name>
    <name type="synonym">Donax arundinaceus</name>
    <dbReference type="NCBI Taxonomy" id="35708"/>
    <lineage>
        <taxon>Eukaryota</taxon>
        <taxon>Viridiplantae</taxon>
        <taxon>Streptophyta</taxon>
        <taxon>Embryophyta</taxon>
        <taxon>Tracheophyta</taxon>
        <taxon>Spermatophyta</taxon>
        <taxon>Magnoliopsida</taxon>
        <taxon>Liliopsida</taxon>
        <taxon>Poales</taxon>
        <taxon>Poaceae</taxon>
        <taxon>PACMAD clade</taxon>
        <taxon>Arundinoideae</taxon>
        <taxon>Arundineae</taxon>
        <taxon>Arundo</taxon>
    </lineage>
</organism>
<reference evidence="2" key="2">
    <citation type="journal article" date="2015" name="Data Brief">
        <title>Shoot transcriptome of the giant reed, Arundo donax.</title>
        <authorList>
            <person name="Barrero R.A."/>
            <person name="Guerrero F.D."/>
            <person name="Moolhuijzen P."/>
            <person name="Goolsby J.A."/>
            <person name="Tidwell J."/>
            <person name="Bellgard S.E."/>
            <person name="Bellgard M.I."/>
        </authorList>
    </citation>
    <scope>NUCLEOTIDE SEQUENCE</scope>
    <source>
        <tissue evidence="2">Shoot tissue taken approximately 20 cm above the soil surface</tissue>
    </source>
</reference>
<protein>
    <submittedName>
        <fullName evidence="2">Uncharacterized protein</fullName>
    </submittedName>
</protein>
<reference evidence="2" key="1">
    <citation type="submission" date="2014-09" db="EMBL/GenBank/DDBJ databases">
        <authorList>
            <person name="Magalhaes I.L.F."/>
            <person name="Oliveira U."/>
            <person name="Santos F.R."/>
            <person name="Vidigal T.H.D.A."/>
            <person name="Brescovit A.D."/>
            <person name="Santos A.J."/>
        </authorList>
    </citation>
    <scope>NUCLEOTIDE SEQUENCE</scope>
    <source>
        <tissue evidence="2">Shoot tissue taken approximately 20 cm above the soil surface</tissue>
    </source>
</reference>
<keyword evidence="1" id="KW-1133">Transmembrane helix</keyword>
<keyword evidence="1" id="KW-0812">Transmembrane</keyword>
<accession>A0A0A8YA15</accession>
<keyword evidence="1" id="KW-0472">Membrane</keyword>
<feature type="transmembrane region" description="Helical" evidence="1">
    <location>
        <begin position="12"/>
        <end position="30"/>
    </location>
</feature>
<name>A0A0A8YA15_ARUDO</name>
<evidence type="ECO:0000256" key="1">
    <source>
        <dbReference type="SAM" id="Phobius"/>
    </source>
</evidence>
<dbReference type="EMBL" id="GBRH01275727">
    <property type="protein sequence ID" value="JAD22168.1"/>
    <property type="molecule type" value="Transcribed_RNA"/>
</dbReference>
<sequence>MSKKCANQGNLEAIFFLLILMIVIYNFSAAHKIL</sequence>
<proteinExistence type="predicted"/>